<dbReference type="EMBL" id="FQWL01000003">
    <property type="protein sequence ID" value="SHG68098.1"/>
    <property type="molecule type" value="Genomic_DNA"/>
</dbReference>
<reference evidence="2" key="1">
    <citation type="submission" date="2016-11" db="EMBL/GenBank/DDBJ databases">
        <authorList>
            <person name="Varghese N."/>
            <person name="Submissions S."/>
        </authorList>
    </citation>
    <scope>NUCLEOTIDE SEQUENCE [LARGE SCALE GENOMIC DNA]</scope>
    <source>
        <strain evidence="2">DSM 22638</strain>
    </source>
</reference>
<evidence type="ECO:0000313" key="2">
    <source>
        <dbReference type="Proteomes" id="UP000184532"/>
    </source>
</evidence>
<accession>A0A1M5LSR8</accession>
<dbReference type="InterPro" id="IPR019619">
    <property type="entry name" value="DUF2490"/>
</dbReference>
<keyword evidence="2" id="KW-1185">Reference proteome</keyword>
<evidence type="ECO:0008006" key="3">
    <source>
        <dbReference type="Google" id="ProtNLM"/>
    </source>
</evidence>
<protein>
    <recommendedName>
        <fullName evidence="3">DUF2490 domain-containing protein</fullName>
    </recommendedName>
</protein>
<name>A0A1M5LSR8_9FLAO</name>
<dbReference type="Proteomes" id="UP000184532">
    <property type="component" value="Unassembled WGS sequence"/>
</dbReference>
<dbReference type="OrthoDB" id="1118734at2"/>
<proteinExistence type="predicted"/>
<dbReference type="STRING" id="570519.SAMN04488116_2071"/>
<dbReference type="Pfam" id="PF10677">
    <property type="entry name" value="DUF2490"/>
    <property type="match status" value="1"/>
</dbReference>
<dbReference type="RefSeq" id="WP_073179191.1">
    <property type="nucleotide sequence ID" value="NZ_FQWL01000003.1"/>
</dbReference>
<sequence length="232" mass="27276">MVYVKRLTLPLFLFFIHISIGQTFDENRSGSWLEFSGVGKIGDDWSIPLAGILKHRDVFDTYDFSFIRTGISYRTSPSTVFTPGIAFLNTNSFTDRDAISVTSQFWVYEEFSVFSNRKRHAFSHRWRLEHRWIRNDNNTEFNHRVRYRLQYKTPLHGNLYFKVCNEIFLNTRGHAFNQNRFFIGVGRTLSESIKIDLGFLKNHFRTSGYGAVRMGLYFDLDFTTTEVAQIDN</sequence>
<dbReference type="AlphaFoldDB" id="A0A1M5LSR8"/>
<gene>
    <name evidence="1" type="ORF">SAMN04488116_2071</name>
</gene>
<organism evidence="1 2">
    <name type="scientific">Flagellimonas flava</name>
    <dbReference type="NCBI Taxonomy" id="570519"/>
    <lineage>
        <taxon>Bacteria</taxon>
        <taxon>Pseudomonadati</taxon>
        <taxon>Bacteroidota</taxon>
        <taxon>Flavobacteriia</taxon>
        <taxon>Flavobacteriales</taxon>
        <taxon>Flavobacteriaceae</taxon>
        <taxon>Flagellimonas</taxon>
    </lineage>
</organism>
<evidence type="ECO:0000313" key="1">
    <source>
        <dbReference type="EMBL" id="SHG68098.1"/>
    </source>
</evidence>